<accession>A0A3S4VCC6</accession>
<dbReference type="Gene3D" id="3.90.1780.10">
    <property type="entry name" value="Trimeric adhesin"/>
    <property type="match status" value="2"/>
</dbReference>
<protein>
    <recommendedName>
        <fullName evidence="3">Autotransporter adhesin</fullName>
    </recommendedName>
</protein>
<dbReference type="KEGG" id="rpne:NCTC8284_00678"/>
<evidence type="ECO:0000313" key="2">
    <source>
        <dbReference type="Proteomes" id="UP000278733"/>
    </source>
</evidence>
<reference evidence="1 2" key="1">
    <citation type="submission" date="2018-12" db="EMBL/GenBank/DDBJ databases">
        <authorList>
            <consortium name="Pathogen Informatics"/>
        </authorList>
    </citation>
    <scope>NUCLEOTIDE SEQUENCE [LARGE SCALE GENOMIC DNA]</scope>
    <source>
        <strain evidence="1 2">NCTC8284</strain>
    </source>
</reference>
<name>A0A3S4VCC6_9PAST</name>
<gene>
    <name evidence="1" type="ORF">NCTC8284_00678</name>
</gene>
<proteinExistence type="predicted"/>
<sequence>MDLTSKNGTVTIKPTTDGNISTVDLAVNTGNVSADKTTGKAVVGKDGKADISPDAANEVATVGDVADTINNTGWATTARDRDGNTANVVVNPGDQVNYTNGTGTTANITVTTDPVTGKDTVNVSYDVKAGDNTITVDKDGVKVNTGNITKAGNQYVKDSAGNVVIPAGQVSVKGTPVGNETQVDADAREGNKVATVKNVADAINSAGWIVNTGKAEEQSSFTTEAGTAQKYLQVIKLTSKQVKTWKLNKSSVKMVL</sequence>
<evidence type="ECO:0008006" key="3">
    <source>
        <dbReference type="Google" id="ProtNLM"/>
    </source>
</evidence>
<evidence type="ECO:0000313" key="1">
    <source>
        <dbReference type="EMBL" id="VEH65533.1"/>
    </source>
</evidence>
<organism evidence="1 2">
    <name type="scientific">Rodentibacter pneumotropicus</name>
    <dbReference type="NCBI Taxonomy" id="758"/>
    <lineage>
        <taxon>Bacteria</taxon>
        <taxon>Pseudomonadati</taxon>
        <taxon>Pseudomonadota</taxon>
        <taxon>Gammaproteobacteria</taxon>
        <taxon>Pasteurellales</taxon>
        <taxon>Pasteurellaceae</taxon>
        <taxon>Rodentibacter</taxon>
    </lineage>
</organism>
<dbReference type="InterPro" id="IPR037174">
    <property type="entry name" value="Trimeric_adhesin"/>
</dbReference>
<dbReference type="AlphaFoldDB" id="A0A3S4VCC6"/>
<dbReference type="Proteomes" id="UP000278733">
    <property type="component" value="Chromosome"/>
</dbReference>
<dbReference type="EMBL" id="LR134405">
    <property type="protein sequence ID" value="VEH65533.1"/>
    <property type="molecule type" value="Genomic_DNA"/>
</dbReference>
<dbReference type="STRING" id="758.GCA_000730685_01611"/>